<evidence type="ECO:0000256" key="1">
    <source>
        <dbReference type="ARBA" id="ARBA00007594"/>
    </source>
</evidence>
<dbReference type="Proteomes" id="UP000837675">
    <property type="component" value="Unassembled WGS sequence"/>
</dbReference>
<dbReference type="GO" id="GO:0006412">
    <property type="term" value="P:translation"/>
    <property type="evidence" value="ECO:0007669"/>
    <property type="project" value="InterPro"/>
</dbReference>
<gene>
    <name evidence="8" type="ORF">MHYMCMPASI_00235</name>
</gene>
<dbReference type="Gene3D" id="3.30.1390.20">
    <property type="entry name" value="Ribosomal protein L30, ferredoxin-like fold domain"/>
    <property type="match status" value="1"/>
</dbReference>
<keyword evidence="2 8" id="KW-0689">Ribosomal protein</keyword>
<evidence type="ECO:0000256" key="2">
    <source>
        <dbReference type="ARBA" id="ARBA00022980"/>
    </source>
</evidence>
<dbReference type="AlphaFoldDB" id="A0A8S4BVT9"/>
<reference evidence="8" key="1">
    <citation type="submission" date="2021-06" db="EMBL/GenBank/DDBJ databases">
        <authorList>
            <person name="Nardi T."/>
            <person name="Nardi T."/>
        </authorList>
    </citation>
    <scope>NUCLEOTIDE SEQUENCE</scope>
</reference>
<feature type="compositionally biased region" description="Basic and acidic residues" evidence="6">
    <location>
        <begin position="1"/>
        <end position="27"/>
    </location>
</feature>
<dbReference type="HAMAP" id="MF_01371_B">
    <property type="entry name" value="Ribosomal_uL30_B"/>
    <property type="match status" value="1"/>
</dbReference>
<dbReference type="EMBL" id="CAJVAF010000082">
    <property type="protein sequence ID" value="CAG7590051.1"/>
    <property type="molecule type" value="Genomic_DNA"/>
</dbReference>
<feature type="compositionally biased region" description="Low complexity" evidence="6">
    <location>
        <begin position="28"/>
        <end position="40"/>
    </location>
</feature>
<protein>
    <recommendedName>
        <fullName evidence="4">Large ribosomal subunit protein uL30m</fullName>
    </recommendedName>
    <alternativeName>
        <fullName evidence="5">39S ribosomal protein L30, mitochondrial</fullName>
    </alternativeName>
</protein>
<evidence type="ECO:0000256" key="4">
    <source>
        <dbReference type="ARBA" id="ARBA00035281"/>
    </source>
</evidence>
<proteinExistence type="inferred from homology"/>
<dbReference type="CDD" id="cd01658">
    <property type="entry name" value="Ribosomal_L30"/>
    <property type="match status" value="1"/>
</dbReference>
<organism evidence="8 9">
    <name type="scientific">Hyalomma marginatum</name>
    <dbReference type="NCBI Taxonomy" id="34627"/>
    <lineage>
        <taxon>Eukaryota</taxon>
        <taxon>Metazoa</taxon>
        <taxon>Ecdysozoa</taxon>
        <taxon>Arthropoda</taxon>
        <taxon>Chelicerata</taxon>
        <taxon>Arachnida</taxon>
        <taxon>Acari</taxon>
        <taxon>Parasitiformes</taxon>
        <taxon>Ixodida</taxon>
        <taxon>Ixodoidea</taxon>
        <taxon>Ixodidae</taxon>
        <taxon>Hyalomminae</taxon>
        <taxon>Hyalomma</taxon>
    </lineage>
</organism>
<dbReference type="GO" id="GO:0003735">
    <property type="term" value="F:structural constituent of ribosome"/>
    <property type="evidence" value="ECO:0007669"/>
    <property type="project" value="InterPro"/>
</dbReference>
<dbReference type="SUPFAM" id="SSF55129">
    <property type="entry name" value="Ribosomal protein L30p/L7e"/>
    <property type="match status" value="1"/>
</dbReference>
<comment type="caution">
    <text evidence="8">The sequence shown here is derived from an EMBL/GenBank/DDBJ whole genome shotgun (WGS) entry which is preliminary data.</text>
</comment>
<keyword evidence="9" id="KW-1185">Reference proteome</keyword>
<dbReference type="InterPro" id="IPR016082">
    <property type="entry name" value="Ribosomal_uL30_ferredoxin-like"/>
</dbReference>
<dbReference type="NCBIfam" id="TIGR01308">
    <property type="entry name" value="rpmD_bact"/>
    <property type="match status" value="1"/>
</dbReference>
<feature type="region of interest" description="Disordered" evidence="6">
    <location>
        <begin position="1"/>
        <end position="40"/>
    </location>
</feature>
<evidence type="ECO:0000259" key="7">
    <source>
        <dbReference type="Pfam" id="PF00327"/>
    </source>
</evidence>
<evidence type="ECO:0000256" key="5">
    <source>
        <dbReference type="ARBA" id="ARBA00035356"/>
    </source>
</evidence>
<evidence type="ECO:0000313" key="9">
    <source>
        <dbReference type="Proteomes" id="UP000837675"/>
    </source>
</evidence>
<keyword evidence="3" id="KW-0687">Ribonucleoprotein</keyword>
<evidence type="ECO:0000256" key="3">
    <source>
        <dbReference type="ARBA" id="ARBA00023274"/>
    </source>
</evidence>
<name>A0A8S4BVT9_9ACAR</name>
<accession>A0A8S4BVT9</accession>
<dbReference type="Pfam" id="PF00327">
    <property type="entry name" value="Ribosomal_L30"/>
    <property type="match status" value="1"/>
</dbReference>
<dbReference type="InterPro" id="IPR036919">
    <property type="entry name" value="Ribo_uL30_ferredoxin-like_sf"/>
</dbReference>
<evidence type="ECO:0000313" key="8">
    <source>
        <dbReference type="EMBL" id="CAG7590051.1"/>
    </source>
</evidence>
<feature type="domain" description="Large ribosomal subunit protein uL30-like ferredoxin-like fold" evidence="7">
    <location>
        <begin position="76"/>
        <end position="125"/>
    </location>
</feature>
<evidence type="ECO:0000256" key="6">
    <source>
        <dbReference type="SAM" id="MobiDB-lite"/>
    </source>
</evidence>
<dbReference type="InterPro" id="IPR005996">
    <property type="entry name" value="Ribosomal_uL30_bac-type"/>
</dbReference>
<sequence>MAEKKVVKAEGTKTVQKKVDKPAEKAPTKTSPKKTTVPKEVAPKVAELKTEVKKKVAPKTEKVVEKKTPSKSGGRVKIQQIAGSAGLNKSQITTLKGLNLNKTGKVAELEDTSAVRGMIEKVKHLLRIFK</sequence>
<dbReference type="GO" id="GO:0015934">
    <property type="term" value="C:large ribosomal subunit"/>
    <property type="evidence" value="ECO:0007669"/>
    <property type="project" value="InterPro"/>
</dbReference>
<comment type="similarity">
    <text evidence="1">Belongs to the universal ribosomal protein uL30 family.</text>
</comment>